<dbReference type="OrthoDB" id="9803714at2"/>
<dbReference type="InterPro" id="IPR036388">
    <property type="entry name" value="WH-like_DNA-bd_sf"/>
</dbReference>
<dbReference type="InterPro" id="IPR000847">
    <property type="entry name" value="LysR_HTH_N"/>
</dbReference>
<proteinExistence type="inferred from homology"/>
<dbReference type="GO" id="GO:0003677">
    <property type="term" value="F:DNA binding"/>
    <property type="evidence" value="ECO:0007669"/>
    <property type="project" value="UniProtKB-KW"/>
</dbReference>
<dbReference type="PRINTS" id="PR00039">
    <property type="entry name" value="HTHLYSR"/>
</dbReference>
<organism evidence="6 7">
    <name type="scientific">Negativicoccus succinicivorans</name>
    <dbReference type="NCBI Taxonomy" id="620903"/>
    <lineage>
        <taxon>Bacteria</taxon>
        <taxon>Bacillati</taxon>
        <taxon>Bacillota</taxon>
        <taxon>Negativicutes</taxon>
        <taxon>Veillonellales</taxon>
        <taxon>Veillonellaceae</taxon>
        <taxon>Negativicoccus</taxon>
    </lineage>
</organism>
<dbReference type="SUPFAM" id="SSF53850">
    <property type="entry name" value="Periplasmic binding protein-like II"/>
    <property type="match status" value="1"/>
</dbReference>
<dbReference type="GO" id="GO:0005829">
    <property type="term" value="C:cytosol"/>
    <property type="evidence" value="ECO:0007669"/>
    <property type="project" value="TreeGrafter"/>
</dbReference>
<dbReference type="Pfam" id="PF03466">
    <property type="entry name" value="LysR_substrate"/>
    <property type="match status" value="1"/>
</dbReference>
<dbReference type="InterPro" id="IPR050950">
    <property type="entry name" value="HTH-type_LysR_regulators"/>
</dbReference>
<keyword evidence="2" id="KW-0805">Transcription regulation</keyword>
<name>A0A841R2Y3_9FIRM</name>
<dbReference type="EMBL" id="JACHHI010000002">
    <property type="protein sequence ID" value="MBB6477477.1"/>
    <property type="molecule type" value="Genomic_DNA"/>
</dbReference>
<evidence type="ECO:0000256" key="3">
    <source>
        <dbReference type="ARBA" id="ARBA00023125"/>
    </source>
</evidence>
<evidence type="ECO:0000259" key="5">
    <source>
        <dbReference type="PROSITE" id="PS50931"/>
    </source>
</evidence>
<evidence type="ECO:0000313" key="6">
    <source>
        <dbReference type="EMBL" id="MBB6477477.1"/>
    </source>
</evidence>
<evidence type="ECO:0000256" key="1">
    <source>
        <dbReference type="ARBA" id="ARBA00009437"/>
    </source>
</evidence>
<dbReference type="AlphaFoldDB" id="A0A841R2Y3"/>
<gene>
    <name evidence="6" type="ORF">HNR45_000507</name>
</gene>
<protein>
    <submittedName>
        <fullName evidence="6">DNA-binding transcriptional LysR family regulator</fullName>
    </submittedName>
</protein>
<evidence type="ECO:0000256" key="2">
    <source>
        <dbReference type="ARBA" id="ARBA00023015"/>
    </source>
</evidence>
<dbReference type="GO" id="GO:0003700">
    <property type="term" value="F:DNA-binding transcription factor activity"/>
    <property type="evidence" value="ECO:0007669"/>
    <property type="project" value="InterPro"/>
</dbReference>
<dbReference type="InterPro" id="IPR005119">
    <property type="entry name" value="LysR_subst-bd"/>
</dbReference>
<dbReference type="PANTHER" id="PTHR30419:SF8">
    <property type="entry name" value="NITROGEN ASSIMILATION TRANSCRIPTIONAL ACTIVATOR-RELATED"/>
    <property type="match status" value="1"/>
</dbReference>
<comment type="caution">
    <text evidence="6">The sequence shown here is derived from an EMBL/GenBank/DDBJ whole genome shotgun (WGS) entry which is preliminary data.</text>
</comment>
<dbReference type="Gene3D" id="1.10.10.10">
    <property type="entry name" value="Winged helix-like DNA-binding domain superfamily/Winged helix DNA-binding domain"/>
    <property type="match status" value="1"/>
</dbReference>
<dbReference type="Pfam" id="PF00126">
    <property type="entry name" value="HTH_1"/>
    <property type="match status" value="1"/>
</dbReference>
<dbReference type="CDD" id="cd05466">
    <property type="entry name" value="PBP2_LTTR_substrate"/>
    <property type="match status" value="1"/>
</dbReference>
<dbReference type="PANTHER" id="PTHR30419">
    <property type="entry name" value="HTH-TYPE TRANSCRIPTIONAL REGULATOR YBHD"/>
    <property type="match status" value="1"/>
</dbReference>
<keyword evidence="4" id="KW-0804">Transcription</keyword>
<feature type="domain" description="HTH lysR-type" evidence="5">
    <location>
        <begin position="1"/>
        <end position="60"/>
    </location>
</feature>
<dbReference type="GeneID" id="93485785"/>
<dbReference type="PROSITE" id="PS50931">
    <property type="entry name" value="HTH_LYSR"/>
    <property type="match status" value="1"/>
</dbReference>
<keyword evidence="3 6" id="KW-0238">DNA-binding</keyword>
<keyword evidence="7" id="KW-1185">Reference proteome</keyword>
<dbReference type="InterPro" id="IPR036390">
    <property type="entry name" value="WH_DNA-bd_sf"/>
</dbReference>
<comment type="similarity">
    <text evidence="1">Belongs to the LysR transcriptional regulatory family.</text>
</comment>
<dbReference type="RefSeq" id="WP_159823097.1">
    <property type="nucleotide sequence ID" value="NZ_CABWNB010000003.1"/>
</dbReference>
<evidence type="ECO:0000313" key="7">
    <source>
        <dbReference type="Proteomes" id="UP000591941"/>
    </source>
</evidence>
<accession>A0A841R2Y3</accession>
<dbReference type="Proteomes" id="UP000591941">
    <property type="component" value="Unassembled WGS sequence"/>
</dbReference>
<dbReference type="SUPFAM" id="SSF46785">
    <property type="entry name" value="Winged helix' DNA-binding domain"/>
    <property type="match status" value="1"/>
</dbReference>
<sequence length="306" mass="34899">MNLDFYRNFVTVAESYTVSEAARRLNIAQPALSAQIKSLESYYGVQLIKTRQGSRHLELTAAGELLYRRMRHILNATDVLRTDLKMVAFNELETVAIGTVPDLSMAVGEYVADFAEKHPDRRWRITVNDVATLADHLERGEIHCIITPFAASQAFMYTLEGAFTRPIYAIGRKDHPLLKDKQHVRMTSLTKEPICLATELEEGFFRSCREEHVEIPVGIRCTSTATVVDVALRCHRIAVIAGDVSPWLAPYITAVPLRSKYLRAEHYVYTQKGVELPKVMRQFLDHLKDREDYRPDFPRSEMSAEV</sequence>
<dbReference type="Gene3D" id="3.40.190.290">
    <property type="match status" value="1"/>
</dbReference>
<evidence type="ECO:0000256" key="4">
    <source>
        <dbReference type="ARBA" id="ARBA00023163"/>
    </source>
</evidence>
<reference evidence="6 7" key="1">
    <citation type="submission" date="2020-08" db="EMBL/GenBank/DDBJ databases">
        <title>Genomic Encyclopedia of Type Strains, Phase IV (KMG-IV): sequencing the most valuable type-strain genomes for metagenomic binning, comparative biology and taxonomic classification.</title>
        <authorList>
            <person name="Goeker M."/>
        </authorList>
    </citation>
    <scope>NUCLEOTIDE SEQUENCE [LARGE SCALE GENOMIC DNA]</scope>
    <source>
        <strain evidence="6 7">DSM 21255</strain>
    </source>
</reference>